<dbReference type="AlphaFoldDB" id="A0A399FBY7"/>
<dbReference type="GO" id="GO:0004808">
    <property type="term" value="F:tRNA (5-methylaminomethyl-2-thiouridylate)(34)-methyltransferase activity"/>
    <property type="evidence" value="ECO:0007669"/>
    <property type="project" value="InterPro"/>
</dbReference>
<dbReference type="Gene3D" id="3.40.50.150">
    <property type="entry name" value="Vaccinia Virus protein VP39"/>
    <property type="match status" value="1"/>
</dbReference>
<keyword evidence="3" id="KW-1185">Reference proteome</keyword>
<name>A0A399FBY7_9DEIN</name>
<gene>
    <name evidence="2" type="primary">mnmC_2</name>
    <name evidence="2" type="ORF">Mgrana_01621</name>
</gene>
<dbReference type="GO" id="GO:0016645">
    <property type="term" value="F:oxidoreductase activity, acting on the CH-NH group of donors"/>
    <property type="evidence" value="ECO:0007669"/>
    <property type="project" value="InterPro"/>
</dbReference>
<dbReference type="EMBL" id="QWLB01000019">
    <property type="protein sequence ID" value="RIH92462.1"/>
    <property type="molecule type" value="Genomic_DNA"/>
</dbReference>
<dbReference type="InterPro" id="IPR029063">
    <property type="entry name" value="SAM-dependent_MTases_sf"/>
</dbReference>
<accession>A0A399FBY7</accession>
<evidence type="ECO:0000313" key="3">
    <source>
        <dbReference type="Proteomes" id="UP000266178"/>
    </source>
</evidence>
<organism evidence="2 3">
    <name type="scientific">Meiothermus granaticius NBRC 107808</name>
    <dbReference type="NCBI Taxonomy" id="1227551"/>
    <lineage>
        <taxon>Bacteria</taxon>
        <taxon>Thermotogati</taxon>
        <taxon>Deinococcota</taxon>
        <taxon>Deinococci</taxon>
        <taxon>Thermales</taxon>
        <taxon>Thermaceae</taxon>
        <taxon>Meiothermus</taxon>
    </lineage>
</organism>
<dbReference type="RefSeq" id="WP_170146431.1">
    <property type="nucleotide sequence ID" value="NZ_BJXM01000009.1"/>
</dbReference>
<dbReference type="PANTHER" id="PTHR39963">
    <property type="entry name" value="SLL0983 PROTEIN"/>
    <property type="match status" value="1"/>
</dbReference>
<dbReference type="NCBIfam" id="NF033855">
    <property type="entry name" value="tRNA_MNMC2"/>
    <property type="match status" value="1"/>
</dbReference>
<reference evidence="2 3" key="1">
    <citation type="submission" date="2018-08" db="EMBL/GenBank/DDBJ databases">
        <title>Meiothermus granaticius genome AF-68 sequencing project.</title>
        <authorList>
            <person name="Da Costa M.S."/>
            <person name="Albuquerque L."/>
            <person name="Raposo P."/>
            <person name="Froufe H.J.C."/>
            <person name="Barroso C.S."/>
            <person name="Egas C."/>
        </authorList>
    </citation>
    <scope>NUCLEOTIDE SEQUENCE [LARGE SCALE GENOMIC DNA]</scope>
    <source>
        <strain evidence="2 3">AF-68</strain>
    </source>
</reference>
<dbReference type="InterPro" id="IPR008471">
    <property type="entry name" value="MnmC-like_methylTransf"/>
</dbReference>
<sequence>MRLEPEFKPILTDDGSTTLLHPRFGVPYSSRHGALTQATELYLKLTETHRHPCPKVLEVGFGLGVNFRVTLQDAMTRGVRLEYLAYEYLPVERRVLETVPLPLTPPAEAVWQGVLEGFAARSSPWVLEGPWGRLELRLEDVSTAVFPDLWASAIYLDPFDPGVNPEPWSPGVLQRLFGAAQPGARLATYSVAGALRRGLEEAGFAVKKVDLRQSLPQARKRFWLQARVPSSRA</sequence>
<dbReference type="InterPro" id="IPR047785">
    <property type="entry name" value="tRNA_MNMC2"/>
</dbReference>
<dbReference type="PANTHER" id="PTHR39963:SF1">
    <property type="entry name" value="MNMC-LIKE METHYLTRANSFERASE DOMAIN-CONTAINING PROTEIN"/>
    <property type="match status" value="1"/>
</dbReference>
<proteinExistence type="predicted"/>
<protein>
    <submittedName>
        <fullName evidence="2">tRNA 5-methylaminomethyl-2-thiouridine biosynthesis bifunctional protein MnmC</fullName>
    </submittedName>
</protein>
<dbReference type="Pfam" id="PF05430">
    <property type="entry name" value="Methyltransf_30"/>
    <property type="match status" value="1"/>
</dbReference>
<evidence type="ECO:0000259" key="1">
    <source>
        <dbReference type="Pfam" id="PF05430"/>
    </source>
</evidence>
<dbReference type="Proteomes" id="UP000266178">
    <property type="component" value="Unassembled WGS sequence"/>
</dbReference>
<dbReference type="SUPFAM" id="SSF53335">
    <property type="entry name" value="S-adenosyl-L-methionine-dependent methyltransferases"/>
    <property type="match status" value="1"/>
</dbReference>
<feature type="domain" description="MnmC-like methyltransferase" evidence="1">
    <location>
        <begin position="133"/>
        <end position="209"/>
    </location>
</feature>
<comment type="caution">
    <text evidence="2">The sequence shown here is derived from an EMBL/GenBank/DDBJ whole genome shotgun (WGS) entry which is preliminary data.</text>
</comment>
<evidence type="ECO:0000313" key="2">
    <source>
        <dbReference type="EMBL" id="RIH92462.1"/>
    </source>
</evidence>